<dbReference type="InterPro" id="IPR029044">
    <property type="entry name" value="Nucleotide-diphossugar_trans"/>
</dbReference>
<dbReference type="SUPFAM" id="SSF53448">
    <property type="entry name" value="Nucleotide-diphospho-sugar transferases"/>
    <property type="match status" value="1"/>
</dbReference>
<dbReference type="PANTHER" id="PTHR46390:SF1">
    <property type="entry name" value="MANNOSE-1-PHOSPHATE GUANYLYLTRANSFERASE"/>
    <property type="match status" value="1"/>
</dbReference>
<dbReference type="Pfam" id="PF00483">
    <property type="entry name" value="NTP_transferase"/>
    <property type="match status" value="1"/>
</dbReference>
<dbReference type="Proteomes" id="UP000526033">
    <property type="component" value="Unassembled WGS sequence"/>
</dbReference>
<dbReference type="Gene3D" id="3.90.550.10">
    <property type="entry name" value="Spore Coat Polysaccharide Biosynthesis Protein SpsA, Chain A"/>
    <property type="match status" value="1"/>
</dbReference>
<dbReference type="AlphaFoldDB" id="A0A7X9DKJ7"/>
<evidence type="ECO:0000313" key="3">
    <source>
        <dbReference type="EMBL" id="NMB70111.1"/>
    </source>
</evidence>
<evidence type="ECO:0000313" key="4">
    <source>
        <dbReference type="Proteomes" id="UP000526033"/>
    </source>
</evidence>
<dbReference type="GO" id="GO:0009298">
    <property type="term" value="P:GDP-mannose biosynthetic process"/>
    <property type="evidence" value="ECO:0007669"/>
    <property type="project" value="TreeGrafter"/>
</dbReference>
<sequence>MKLLVLAGGQGTKLWPYSREDKPKQFQPILGNKSLFQYNVETLLSQFPVEDIFISTKRKFIKYVSEQTPQIPLKNYIIEPDIAKDRGPAEGFAFLKLSYLYPGEPFFLVQSDVIRKPEAEFIKMILDAEKLVKRDKKFITGGVKATGPILGVDFLRLGERINIDTDQEIYEVLEFVDRKHSVAETKDLVENFHIVTHCNHACWYPELILEAYKKYRPDWYESLMKIKNTFDKPGEEAEIDKIYSLMEKGPTELVTKHIMSQGQVVLLKFKWADIGSWESVYSFFTEDGGVYKDGLVVDVDSENCLVKTSNHGKIVAVAGIDNLVIVDTPDVLLIVPKDKIEKIKDLQNQIKGQDLKQYL</sequence>
<reference evidence="3 4" key="1">
    <citation type="journal article" date="2020" name="Biotechnol. Biofuels">
        <title>New insights from the biogas microbiome by comprehensive genome-resolved metagenomics of nearly 1600 species originating from multiple anaerobic digesters.</title>
        <authorList>
            <person name="Campanaro S."/>
            <person name="Treu L."/>
            <person name="Rodriguez-R L.M."/>
            <person name="Kovalovszki A."/>
            <person name="Ziels R.M."/>
            <person name="Maus I."/>
            <person name="Zhu X."/>
            <person name="Kougias P.G."/>
            <person name="Basile A."/>
            <person name="Luo G."/>
            <person name="Schluter A."/>
            <person name="Konstantinidis K.T."/>
            <person name="Angelidaki I."/>
        </authorList>
    </citation>
    <scope>NUCLEOTIDE SEQUENCE [LARGE SCALE GENOMIC DNA]</scope>
    <source>
        <strain evidence="3">AS27yjCOA_165</strain>
    </source>
</reference>
<evidence type="ECO:0000259" key="1">
    <source>
        <dbReference type="Pfam" id="PF00483"/>
    </source>
</evidence>
<dbReference type="InterPro" id="IPR005835">
    <property type="entry name" value="NTP_transferase_dom"/>
</dbReference>
<dbReference type="GO" id="GO:0004475">
    <property type="term" value="F:mannose-1-phosphate guanylyltransferase (GTP) activity"/>
    <property type="evidence" value="ECO:0007669"/>
    <property type="project" value="TreeGrafter"/>
</dbReference>
<feature type="domain" description="MannoseP isomerase/GMP-like beta-helix" evidence="2">
    <location>
        <begin position="296"/>
        <end position="346"/>
    </location>
</feature>
<dbReference type="SUPFAM" id="SSF159283">
    <property type="entry name" value="Guanosine diphospho-D-mannose pyrophosphorylase/mannose-6-phosphate isomerase linker domain"/>
    <property type="match status" value="1"/>
</dbReference>
<dbReference type="EMBL" id="JAAZNL010000027">
    <property type="protein sequence ID" value="NMB70111.1"/>
    <property type="molecule type" value="Genomic_DNA"/>
</dbReference>
<protein>
    <recommendedName>
        <fullName evidence="5">Nucleotidyl transferase domain-containing protein</fullName>
    </recommendedName>
</protein>
<gene>
    <name evidence="3" type="ORF">GYA27_02825</name>
</gene>
<evidence type="ECO:0008006" key="5">
    <source>
        <dbReference type="Google" id="ProtNLM"/>
    </source>
</evidence>
<organism evidence="3 4">
    <name type="scientific">candidate division WWE3 bacterium</name>
    <dbReference type="NCBI Taxonomy" id="2053526"/>
    <lineage>
        <taxon>Bacteria</taxon>
        <taxon>Katanobacteria</taxon>
    </lineage>
</organism>
<comment type="caution">
    <text evidence="3">The sequence shown here is derived from an EMBL/GenBank/DDBJ whole genome shotgun (WGS) entry which is preliminary data.</text>
</comment>
<name>A0A7X9DKJ7_UNCKA</name>
<dbReference type="InterPro" id="IPR051161">
    <property type="entry name" value="Mannose-6P_isomerase_type2"/>
</dbReference>
<dbReference type="PANTHER" id="PTHR46390">
    <property type="entry name" value="MANNOSE-1-PHOSPHATE GUANYLYLTRANSFERASE"/>
    <property type="match status" value="1"/>
</dbReference>
<dbReference type="Pfam" id="PF22640">
    <property type="entry name" value="ManC_GMP_beta-helix"/>
    <property type="match status" value="1"/>
</dbReference>
<dbReference type="InterPro" id="IPR054566">
    <property type="entry name" value="ManC/GMP-like_b-helix"/>
</dbReference>
<proteinExistence type="predicted"/>
<accession>A0A7X9DKJ7</accession>
<feature type="domain" description="Nucleotidyl transferase" evidence="1">
    <location>
        <begin position="4"/>
        <end position="129"/>
    </location>
</feature>
<evidence type="ECO:0000259" key="2">
    <source>
        <dbReference type="Pfam" id="PF22640"/>
    </source>
</evidence>